<evidence type="ECO:0000313" key="3">
    <source>
        <dbReference type="Proteomes" id="UP001149074"/>
    </source>
</evidence>
<sequence>MSSRPEADTRYAGSRFAQEPPYGGSTGSSTARNAAPPSYASLVPEGSSGKGAMLGAFLNESPSAGHFTHLNLSGLSSKSSGH</sequence>
<feature type="region of interest" description="Disordered" evidence="1">
    <location>
        <begin position="1"/>
        <end position="60"/>
    </location>
</feature>
<evidence type="ECO:0000256" key="1">
    <source>
        <dbReference type="SAM" id="MobiDB-lite"/>
    </source>
</evidence>
<proteinExistence type="predicted"/>
<gene>
    <name evidence="2" type="ORF">N7532_001626</name>
</gene>
<evidence type="ECO:0000313" key="2">
    <source>
        <dbReference type="EMBL" id="KAJ5111091.1"/>
    </source>
</evidence>
<organism evidence="2 3">
    <name type="scientific">Penicillium argentinense</name>
    <dbReference type="NCBI Taxonomy" id="1131581"/>
    <lineage>
        <taxon>Eukaryota</taxon>
        <taxon>Fungi</taxon>
        <taxon>Dikarya</taxon>
        <taxon>Ascomycota</taxon>
        <taxon>Pezizomycotina</taxon>
        <taxon>Eurotiomycetes</taxon>
        <taxon>Eurotiomycetidae</taxon>
        <taxon>Eurotiales</taxon>
        <taxon>Aspergillaceae</taxon>
        <taxon>Penicillium</taxon>
    </lineage>
</organism>
<dbReference type="RefSeq" id="XP_056479161.1">
    <property type="nucleotide sequence ID" value="XM_056614120.1"/>
</dbReference>
<protein>
    <submittedName>
        <fullName evidence="2">Uncharacterized protein</fullName>
    </submittedName>
</protein>
<accession>A0A9W9KML9</accession>
<dbReference type="AlphaFoldDB" id="A0A9W9KML9"/>
<reference evidence="2" key="1">
    <citation type="submission" date="2022-11" db="EMBL/GenBank/DDBJ databases">
        <authorList>
            <person name="Petersen C."/>
        </authorList>
    </citation>
    <scope>NUCLEOTIDE SEQUENCE</scope>
    <source>
        <strain evidence="2">IBT 30761</strain>
    </source>
</reference>
<dbReference type="Proteomes" id="UP001149074">
    <property type="component" value="Unassembled WGS sequence"/>
</dbReference>
<reference evidence="2" key="2">
    <citation type="journal article" date="2023" name="IMA Fungus">
        <title>Comparative genomic study of the Penicillium genus elucidates a diverse pangenome and 15 lateral gene transfer events.</title>
        <authorList>
            <person name="Petersen C."/>
            <person name="Sorensen T."/>
            <person name="Nielsen M.R."/>
            <person name="Sondergaard T.E."/>
            <person name="Sorensen J.L."/>
            <person name="Fitzpatrick D.A."/>
            <person name="Frisvad J.C."/>
            <person name="Nielsen K.L."/>
        </authorList>
    </citation>
    <scope>NUCLEOTIDE SEQUENCE</scope>
    <source>
        <strain evidence="2">IBT 30761</strain>
    </source>
</reference>
<dbReference type="EMBL" id="JAPQKI010000002">
    <property type="protein sequence ID" value="KAJ5111091.1"/>
    <property type="molecule type" value="Genomic_DNA"/>
</dbReference>
<keyword evidence="3" id="KW-1185">Reference proteome</keyword>
<name>A0A9W9KML9_9EURO</name>
<dbReference type="GeneID" id="81353099"/>
<comment type="caution">
    <text evidence="2">The sequence shown here is derived from an EMBL/GenBank/DDBJ whole genome shotgun (WGS) entry which is preliminary data.</text>
</comment>